<protein>
    <recommendedName>
        <fullName evidence="4">Phage protein</fullName>
    </recommendedName>
</protein>
<gene>
    <name evidence="2" type="ORF">ACFQGR_01565</name>
</gene>
<accession>A0ABW1RRL3</accession>
<keyword evidence="1" id="KW-1133">Transmembrane helix</keyword>
<dbReference type="RefSeq" id="WP_137600717.1">
    <property type="nucleotide sequence ID" value="NZ_BJDT01000005.1"/>
</dbReference>
<evidence type="ECO:0000313" key="2">
    <source>
        <dbReference type="EMBL" id="MFC6178100.1"/>
    </source>
</evidence>
<dbReference type="EMBL" id="JBHSSG010000007">
    <property type="protein sequence ID" value="MFC6178100.1"/>
    <property type="molecule type" value="Genomic_DNA"/>
</dbReference>
<evidence type="ECO:0000313" key="3">
    <source>
        <dbReference type="Proteomes" id="UP001596158"/>
    </source>
</evidence>
<proteinExistence type="predicted"/>
<evidence type="ECO:0000256" key="1">
    <source>
        <dbReference type="SAM" id="Phobius"/>
    </source>
</evidence>
<reference evidence="3" key="1">
    <citation type="journal article" date="2019" name="Int. J. Syst. Evol. Microbiol.">
        <title>The Global Catalogue of Microorganisms (GCM) 10K type strain sequencing project: providing services to taxonomists for standard genome sequencing and annotation.</title>
        <authorList>
            <consortium name="The Broad Institute Genomics Platform"/>
            <consortium name="The Broad Institute Genome Sequencing Center for Infectious Disease"/>
            <person name="Wu L."/>
            <person name="Ma J."/>
        </authorList>
    </citation>
    <scope>NUCLEOTIDE SEQUENCE [LARGE SCALE GENOMIC DNA]</scope>
    <source>
        <strain evidence="3">CCM 8924</strain>
    </source>
</reference>
<evidence type="ECO:0008006" key="4">
    <source>
        <dbReference type="Google" id="ProtNLM"/>
    </source>
</evidence>
<keyword evidence="1" id="KW-0812">Transmembrane</keyword>
<organism evidence="2 3">
    <name type="scientific">Weissella sagaensis</name>
    <dbReference type="NCBI Taxonomy" id="2559928"/>
    <lineage>
        <taxon>Bacteria</taxon>
        <taxon>Bacillati</taxon>
        <taxon>Bacillota</taxon>
        <taxon>Bacilli</taxon>
        <taxon>Lactobacillales</taxon>
        <taxon>Lactobacillaceae</taxon>
        <taxon>Weissella</taxon>
    </lineage>
</organism>
<keyword evidence="3" id="KW-1185">Reference proteome</keyword>
<keyword evidence="1" id="KW-0472">Membrane</keyword>
<sequence length="160" mass="18493">MNQLEQYLTEIGTIFGIIGTVSAWPIFKLIRDWLQRRQHSKTERLAMAISEANKPVIETYEREHAAVIEDIEIVKQSLIASLHDRIYDEGNRLLNQGYATIDEVNNFNYLYEAYHERLGGNGTGEVINMHVRELSIRDGNTAYVKEASELHKERESQTIE</sequence>
<name>A0ABW1RRL3_9LACO</name>
<dbReference type="Proteomes" id="UP001596158">
    <property type="component" value="Unassembled WGS sequence"/>
</dbReference>
<comment type="caution">
    <text evidence="2">The sequence shown here is derived from an EMBL/GenBank/DDBJ whole genome shotgun (WGS) entry which is preliminary data.</text>
</comment>
<feature type="transmembrane region" description="Helical" evidence="1">
    <location>
        <begin position="6"/>
        <end position="27"/>
    </location>
</feature>